<proteinExistence type="predicted"/>
<dbReference type="OrthoDB" id="110174at2759"/>
<organism evidence="2 3">
    <name type="scientific">Cylicostephanus goldi</name>
    <name type="common">Nematode worm</name>
    <dbReference type="NCBI Taxonomy" id="71465"/>
    <lineage>
        <taxon>Eukaryota</taxon>
        <taxon>Metazoa</taxon>
        <taxon>Ecdysozoa</taxon>
        <taxon>Nematoda</taxon>
        <taxon>Chromadorea</taxon>
        <taxon>Rhabditida</taxon>
        <taxon>Rhabditina</taxon>
        <taxon>Rhabditomorpha</taxon>
        <taxon>Strongyloidea</taxon>
        <taxon>Strongylidae</taxon>
        <taxon>Cylicostephanus</taxon>
    </lineage>
</organism>
<evidence type="ECO:0000313" key="3">
    <source>
        <dbReference type="Proteomes" id="UP000271889"/>
    </source>
</evidence>
<reference evidence="2 3" key="1">
    <citation type="submission" date="2018-11" db="EMBL/GenBank/DDBJ databases">
        <authorList>
            <consortium name="Pathogen Informatics"/>
        </authorList>
    </citation>
    <scope>NUCLEOTIDE SEQUENCE [LARGE SCALE GENOMIC DNA]</scope>
</reference>
<dbReference type="AlphaFoldDB" id="A0A3P7QZL0"/>
<dbReference type="Proteomes" id="UP000271889">
    <property type="component" value="Unassembled WGS sequence"/>
</dbReference>
<accession>A0A3P7QZL0</accession>
<dbReference type="EMBL" id="UYRV01131470">
    <property type="protein sequence ID" value="VDN37322.1"/>
    <property type="molecule type" value="Genomic_DNA"/>
</dbReference>
<name>A0A3P7QZL0_CYLGO</name>
<feature type="transmembrane region" description="Helical" evidence="1">
    <location>
        <begin position="12"/>
        <end position="29"/>
    </location>
</feature>
<protein>
    <submittedName>
        <fullName evidence="2">Uncharacterized protein</fullName>
    </submittedName>
</protein>
<keyword evidence="1" id="KW-0472">Membrane</keyword>
<keyword evidence="1" id="KW-1133">Transmembrane helix</keyword>
<keyword evidence="3" id="KW-1185">Reference proteome</keyword>
<feature type="transmembrane region" description="Helical" evidence="1">
    <location>
        <begin position="74"/>
        <end position="92"/>
    </location>
</feature>
<sequence>MRGAGWWMRQAYLGLIPAFPAGYLVINGFRGDQFWAKPYVNRSAMPPSESLEELVEAELDKIGDIKKAKVCLYYYYYTTITTTTIFFILYLCKRCS</sequence>
<gene>
    <name evidence="2" type="ORF">CGOC_LOCUS13444</name>
</gene>
<evidence type="ECO:0000256" key="1">
    <source>
        <dbReference type="SAM" id="Phobius"/>
    </source>
</evidence>
<evidence type="ECO:0000313" key="2">
    <source>
        <dbReference type="EMBL" id="VDN37322.1"/>
    </source>
</evidence>
<keyword evidence="1" id="KW-0812">Transmembrane</keyword>